<dbReference type="EMBL" id="GAHY01000335">
    <property type="protein sequence ID" value="JAA77175.1"/>
    <property type="molecule type" value="mRNA"/>
</dbReference>
<proteinExistence type="evidence at transcript level"/>
<name>R4G5Q1_RHOPR</name>
<organism evidence="2">
    <name type="scientific">Rhodnius prolixus</name>
    <name type="common">Triatomid bug</name>
    <dbReference type="NCBI Taxonomy" id="13249"/>
    <lineage>
        <taxon>Eukaryota</taxon>
        <taxon>Metazoa</taxon>
        <taxon>Ecdysozoa</taxon>
        <taxon>Arthropoda</taxon>
        <taxon>Hexapoda</taxon>
        <taxon>Insecta</taxon>
        <taxon>Pterygota</taxon>
        <taxon>Neoptera</taxon>
        <taxon>Paraneoptera</taxon>
        <taxon>Hemiptera</taxon>
        <taxon>Heteroptera</taxon>
        <taxon>Panheteroptera</taxon>
        <taxon>Cimicomorpha</taxon>
        <taxon>Reduviidae</taxon>
        <taxon>Triatominae</taxon>
        <taxon>Rhodnius</taxon>
    </lineage>
</organism>
<protein>
    <submittedName>
        <fullName evidence="2">Putative chitin binding peritrophin-a domain protein</fullName>
    </submittedName>
</protein>
<dbReference type="InterPro" id="IPR036508">
    <property type="entry name" value="Chitin-bd_dom_sf"/>
</dbReference>
<dbReference type="Pfam" id="PF01607">
    <property type="entry name" value="CBM_14"/>
    <property type="match status" value="1"/>
</dbReference>
<dbReference type="PROSITE" id="PS50940">
    <property type="entry name" value="CHIT_BIND_II"/>
    <property type="match status" value="1"/>
</dbReference>
<dbReference type="GO" id="GO:0005576">
    <property type="term" value="C:extracellular region"/>
    <property type="evidence" value="ECO:0007669"/>
    <property type="project" value="InterPro"/>
</dbReference>
<dbReference type="Gene3D" id="2.170.140.10">
    <property type="entry name" value="Chitin binding domain"/>
    <property type="match status" value="1"/>
</dbReference>
<evidence type="ECO:0000313" key="2">
    <source>
        <dbReference type="EMBL" id="JAA77175.1"/>
    </source>
</evidence>
<dbReference type="GO" id="GO:0008061">
    <property type="term" value="F:chitin binding"/>
    <property type="evidence" value="ECO:0007669"/>
    <property type="project" value="InterPro"/>
</dbReference>
<reference evidence="2" key="1">
    <citation type="submission" date="2013-04" db="EMBL/GenBank/DDBJ databases">
        <title>An insight into the transcriptome of the digestive tract of the blood sucking bug, Rhodnius prolixus.</title>
        <authorList>
            <person name="Ribeiro J.M.C."/>
            <person name="Genta F.A."/>
            <person name="Sorgine M.H.F."/>
            <person name="Paiva-Silva G.O."/>
            <person name="Majerowicz D."/>
            <person name="Medeiros M."/>
            <person name="Koerich L."/>
            <person name="Terra W.R."/>
            <person name="Ferreira C."/>
            <person name="Pimentel A.C."/>
            <person name="Bisch P.M."/>
            <person name="Diniz M.M.P."/>
            <person name="Nascimento R."/>
            <person name="Salmon D."/>
            <person name="Silber A.M."/>
            <person name="Alves M."/>
            <person name="Oliveira M.F."/>
            <person name="Gondim K.C."/>
            <person name="Silva Neto M.A.C."/>
            <person name="Atella G.C."/>
            <person name="Araujo H."/>
            <person name="Dias F.S."/>
            <person name="Polycarpo C.R."/>
            <person name="Fampa P."/>
            <person name="Melo A.C."/>
            <person name="Tanaka A.S."/>
            <person name="Balczun C."/>
            <person name="Oliveira J.H.M."/>
            <person name="Goncalves R."/>
            <person name="Lazoski C."/>
            <person name="Pereira M.A."/>
            <person name="Rivera-Pomar R."/>
            <person name="Diambra L."/>
            <person name="Schaub G.A."/>
            <person name="Garcia E.S."/>
            <person name="Azambuja P."/>
            <person name="Braz G.R.C."/>
            <person name="Oliveira P.L."/>
        </authorList>
    </citation>
    <scope>NUCLEOTIDE SEQUENCE</scope>
</reference>
<evidence type="ECO:0000259" key="1">
    <source>
        <dbReference type="PROSITE" id="PS50940"/>
    </source>
</evidence>
<sequence>MHKVLDFLLLNQGFESTKINKDMQKRQIFREQVLPHSGGKIPEEAFRSDRLALNRLNAQGIAVPDGILLESRRRESHFPSHRNDPEIDKSIIKLIQTPDGRYAPPEGRYPFNNVIESTYIIRRPINALSILIPPQQPVKTTLRLPAKPFFQPDQDIFSIGEADNSFDLLNTYNTDFPGSKLWSGFGPFFHDSTNRILRQTRKDTVPDNGPTSPENVYPSLNTIPQTPFKCLISQNVTHHAMVPDPNTSCQVFHLCHQNGNKESFLCPQGLRFDPGKNQCSPWKEVPCPPV</sequence>
<feature type="domain" description="Chitin-binding type-2" evidence="1">
    <location>
        <begin position="227"/>
        <end position="289"/>
    </location>
</feature>
<dbReference type="InterPro" id="IPR002557">
    <property type="entry name" value="Chitin-bd_dom"/>
</dbReference>
<dbReference type="SUPFAM" id="SSF57625">
    <property type="entry name" value="Invertebrate chitin-binding proteins"/>
    <property type="match status" value="1"/>
</dbReference>
<dbReference type="AlphaFoldDB" id="R4G5Q1"/>
<accession>R4G5Q1</accession>